<dbReference type="InParanoid" id="H1XTY0"/>
<evidence type="ECO:0000313" key="4">
    <source>
        <dbReference type="Proteomes" id="UP000183868"/>
    </source>
</evidence>
<dbReference type="PaxDb" id="880073-Calab_0784"/>
<dbReference type="KEGG" id="caby:Cabys_183"/>
<dbReference type="AlphaFoldDB" id="H1XTY0"/>
<dbReference type="STRING" id="880073.Cabys_183"/>
<organism evidence="2 3">
    <name type="scientific">Caldithrix abyssi DSM 13497</name>
    <dbReference type="NCBI Taxonomy" id="880073"/>
    <lineage>
        <taxon>Bacteria</taxon>
        <taxon>Pseudomonadati</taxon>
        <taxon>Calditrichota</taxon>
        <taxon>Calditrichia</taxon>
        <taxon>Calditrichales</taxon>
        <taxon>Calditrichaceae</taxon>
        <taxon>Caldithrix</taxon>
    </lineage>
</organism>
<dbReference type="Proteomes" id="UP000183868">
    <property type="component" value="Chromosome"/>
</dbReference>
<reference evidence="1 4" key="2">
    <citation type="submission" date="2016-11" db="EMBL/GenBank/DDBJ databases">
        <title>Genomic analysis of Caldithrix abyssi and proposal of a novel bacterial phylum Caldithrichaeota.</title>
        <authorList>
            <person name="Kublanov I."/>
            <person name="Sigalova O."/>
            <person name="Gavrilov S."/>
            <person name="Lebedinsky A."/>
            <person name="Ivanova N."/>
            <person name="Daum C."/>
            <person name="Reddy T."/>
            <person name="Klenk H.P."/>
            <person name="Goker M."/>
            <person name="Reva O."/>
            <person name="Miroshnichenko M."/>
            <person name="Kyprides N."/>
            <person name="Woyke T."/>
            <person name="Gelfand M."/>
        </authorList>
    </citation>
    <scope>NUCLEOTIDE SEQUENCE [LARGE SCALE GENOMIC DNA]</scope>
    <source>
        <strain evidence="1 4">LF13</strain>
    </source>
</reference>
<evidence type="ECO:0000313" key="2">
    <source>
        <dbReference type="EMBL" id="EHO40423.1"/>
    </source>
</evidence>
<sequence length="63" mass="7069">MAKKQDFASKTMKSKHGKTCPVCGEAYTYVKVVNTEPSQKEGSYRFAEQIVAVCKCNEKEVYA</sequence>
<evidence type="ECO:0000313" key="1">
    <source>
        <dbReference type="EMBL" id="APF16934.1"/>
    </source>
</evidence>
<dbReference type="EMBL" id="CP018099">
    <property type="protein sequence ID" value="APF16934.1"/>
    <property type="molecule type" value="Genomic_DNA"/>
</dbReference>
<gene>
    <name evidence="1" type="ORF">Cabys_183</name>
    <name evidence="2" type="ORF">Calab_0784</name>
</gene>
<reference evidence="2 3" key="1">
    <citation type="submission" date="2011-09" db="EMBL/GenBank/DDBJ databases">
        <title>The permanent draft genome of Caldithrix abyssi DSM 13497.</title>
        <authorList>
            <consortium name="US DOE Joint Genome Institute (JGI-PGF)"/>
            <person name="Lucas S."/>
            <person name="Han J."/>
            <person name="Lapidus A."/>
            <person name="Bruce D."/>
            <person name="Goodwin L."/>
            <person name="Pitluck S."/>
            <person name="Peters L."/>
            <person name="Kyrpides N."/>
            <person name="Mavromatis K."/>
            <person name="Ivanova N."/>
            <person name="Mikhailova N."/>
            <person name="Chertkov O."/>
            <person name="Detter J.C."/>
            <person name="Tapia R."/>
            <person name="Han C."/>
            <person name="Land M."/>
            <person name="Hauser L."/>
            <person name="Markowitz V."/>
            <person name="Cheng J.-F."/>
            <person name="Hugenholtz P."/>
            <person name="Woyke T."/>
            <person name="Wu D."/>
            <person name="Spring S."/>
            <person name="Brambilla E."/>
            <person name="Klenk H.-P."/>
            <person name="Eisen J.A."/>
        </authorList>
    </citation>
    <scope>NUCLEOTIDE SEQUENCE [LARGE SCALE GENOMIC DNA]</scope>
    <source>
        <strain evidence="2 3">DSM 13497</strain>
    </source>
</reference>
<dbReference type="RefSeq" id="WP_006927399.1">
    <property type="nucleotide sequence ID" value="NZ_CM001402.1"/>
</dbReference>
<accession>H1XTY0</accession>
<proteinExistence type="predicted"/>
<keyword evidence="3" id="KW-1185">Reference proteome</keyword>
<evidence type="ECO:0000313" key="3">
    <source>
        <dbReference type="Proteomes" id="UP000004671"/>
    </source>
</evidence>
<dbReference type="Proteomes" id="UP000004671">
    <property type="component" value="Chromosome"/>
</dbReference>
<dbReference type="OrthoDB" id="9812936at2"/>
<protein>
    <submittedName>
        <fullName evidence="2">Uncharacterized protein</fullName>
    </submittedName>
</protein>
<name>H1XTY0_CALAY</name>
<dbReference type="EMBL" id="CM001402">
    <property type="protein sequence ID" value="EHO40423.1"/>
    <property type="molecule type" value="Genomic_DNA"/>
</dbReference>
<dbReference type="HOGENOM" id="CLU_2877296_0_0_0"/>